<dbReference type="AlphaFoldDB" id="A0A2S9IF36"/>
<dbReference type="SUPFAM" id="SSF55920">
    <property type="entry name" value="Creatinase/aminopeptidase"/>
    <property type="match status" value="1"/>
</dbReference>
<evidence type="ECO:0000259" key="1">
    <source>
        <dbReference type="Pfam" id="PF00557"/>
    </source>
</evidence>
<name>A0A2S9IF36_9GAMM</name>
<evidence type="ECO:0000313" key="2">
    <source>
        <dbReference type="EMBL" id="PRD16405.1"/>
    </source>
</evidence>
<dbReference type="Gene3D" id="3.90.230.10">
    <property type="entry name" value="Creatinase/methionine aminopeptidase superfamily"/>
    <property type="match status" value="1"/>
</dbReference>
<dbReference type="PANTHER" id="PTHR46112">
    <property type="entry name" value="AMINOPEPTIDASE"/>
    <property type="match status" value="1"/>
</dbReference>
<proteinExistence type="predicted"/>
<dbReference type="Gene3D" id="3.40.350.10">
    <property type="entry name" value="Creatinase/prolidase N-terminal domain"/>
    <property type="match status" value="1"/>
</dbReference>
<evidence type="ECO:0000313" key="3">
    <source>
        <dbReference type="Proteomes" id="UP000239181"/>
    </source>
</evidence>
<comment type="caution">
    <text evidence="2">The sequence shown here is derived from an EMBL/GenBank/DDBJ whole genome shotgun (WGS) entry which is preliminary data.</text>
</comment>
<keyword evidence="3" id="KW-1185">Reference proteome</keyword>
<sequence>MHTHATASAGYRIGSLLADFQPDFTFSAPLPLPEAEFAERLRRIRRQAVEAGHDALVVHAGSVGWFHASNAYLRYLCDWMREGVLIIPTDADKPLTLLSFFTQSVLLPPAGEPLLVEDIWQIGPIGREYADRPGDAVLKTAEKCADILARLSLNKAQIGEIGDRTSLTFQAALHTLMPGCRFVSDNPILDRLQKIRSPREIEMFRAAAQLISIGTQAAYHVAKPGVTDHEIFAAFTAAQMAFGGETGDGYQIGINEFGTHCGKPYGHVVRPGDLINLYISNVTWRGYTAQTARMIAVGDITERQEIVLAACTEGVKRAERLIKPGALMRDINNAAFGPMIEQGMLNDAEARTMPYNWSAMPDGEARLIPQQYVRDVDWEALGRKLMHVYPATHGPHNPNLGHSVGMAGGQNSFNISSHNYDRLETGMVFVLHTQWLEPLSAGCNIGDCYVVTEDGFENLSRHTPLETHRVRAGV</sequence>
<dbReference type="SUPFAM" id="SSF53092">
    <property type="entry name" value="Creatinase/prolidase N-terminal domain"/>
    <property type="match status" value="1"/>
</dbReference>
<dbReference type="Proteomes" id="UP000239181">
    <property type="component" value="Unassembled WGS sequence"/>
</dbReference>
<organism evidence="2 3">
    <name type="scientific">Pantoea coffeiphila</name>
    <dbReference type="NCBI Taxonomy" id="1465635"/>
    <lineage>
        <taxon>Bacteria</taxon>
        <taxon>Pseudomonadati</taxon>
        <taxon>Pseudomonadota</taxon>
        <taxon>Gammaproteobacteria</taxon>
        <taxon>Enterobacterales</taxon>
        <taxon>Erwiniaceae</taxon>
        <taxon>Pantoea</taxon>
    </lineage>
</organism>
<dbReference type="InterPro" id="IPR029149">
    <property type="entry name" value="Creatin/AminoP/Spt16_N"/>
</dbReference>
<accession>A0A2S9IF36</accession>
<dbReference type="Pfam" id="PF00557">
    <property type="entry name" value="Peptidase_M24"/>
    <property type="match status" value="1"/>
</dbReference>
<dbReference type="CDD" id="cd01066">
    <property type="entry name" value="APP_MetAP"/>
    <property type="match status" value="1"/>
</dbReference>
<dbReference type="InterPro" id="IPR050659">
    <property type="entry name" value="Peptidase_M24B"/>
</dbReference>
<dbReference type="InterPro" id="IPR000994">
    <property type="entry name" value="Pept_M24"/>
</dbReference>
<dbReference type="RefSeq" id="WP_105591848.1">
    <property type="nucleotide sequence ID" value="NZ_PDET01000003.1"/>
</dbReference>
<dbReference type="OrthoDB" id="9806388at2"/>
<reference evidence="2 3" key="1">
    <citation type="submission" date="2017-10" db="EMBL/GenBank/DDBJ databases">
        <title>Draft genome of two endophytic bacteria isolated from 'guarana' Paullinia cupana (Mart.) Ducke.</title>
        <authorList>
            <person name="Siqueira K.A."/>
            <person name="Liotti R.G."/>
            <person name="Mendes T.A."/>
            <person name="Soares M.A."/>
        </authorList>
    </citation>
    <scope>NUCLEOTIDE SEQUENCE [LARGE SCALE GENOMIC DNA]</scope>
    <source>
        <strain evidence="2 3">342</strain>
    </source>
</reference>
<dbReference type="EMBL" id="PDET01000003">
    <property type="protein sequence ID" value="PRD16405.1"/>
    <property type="molecule type" value="Genomic_DNA"/>
</dbReference>
<gene>
    <name evidence="2" type="ORF">CQW29_06235</name>
</gene>
<protein>
    <submittedName>
        <fullName evidence="2">Xaa-Pro dipeptidase</fullName>
    </submittedName>
</protein>
<dbReference type="InterPro" id="IPR036005">
    <property type="entry name" value="Creatinase/aminopeptidase-like"/>
</dbReference>
<feature type="domain" description="Peptidase M24" evidence="1">
    <location>
        <begin position="203"/>
        <end position="453"/>
    </location>
</feature>
<dbReference type="PANTHER" id="PTHR46112:SF2">
    <property type="entry name" value="XAA-PRO AMINOPEPTIDASE P-RELATED"/>
    <property type="match status" value="1"/>
</dbReference>